<accession>A0A0A9A2H5</accession>
<sequence length="55" mass="6569">MRPVLPGGLPRRLPRHQRWQFGCRRVSVRVRKRQRRVMPSCEGARWHGVLTSVQH</sequence>
<evidence type="ECO:0000313" key="1">
    <source>
        <dbReference type="EMBL" id="JAD41257.1"/>
    </source>
</evidence>
<organism evidence="1">
    <name type="scientific">Arundo donax</name>
    <name type="common">Giant reed</name>
    <name type="synonym">Donax arundinaceus</name>
    <dbReference type="NCBI Taxonomy" id="35708"/>
    <lineage>
        <taxon>Eukaryota</taxon>
        <taxon>Viridiplantae</taxon>
        <taxon>Streptophyta</taxon>
        <taxon>Embryophyta</taxon>
        <taxon>Tracheophyta</taxon>
        <taxon>Spermatophyta</taxon>
        <taxon>Magnoliopsida</taxon>
        <taxon>Liliopsida</taxon>
        <taxon>Poales</taxon>
        <taxon>Poaceae</taxon>
        <taxon>PACMAD clade</taxon>
        <taxon>Arundinoideae</taxon>
        <taxon>Arundineae</taxon>
        <taxon>Arundo</taxon>
    </lineage>
</organism>
<reference evidence="1" key="2">
    <citation type="journal article" date="2015" name="Data Brief">
        <title>Shoot transcriptome of the giant reed, Arundo donax.</title>
        <authorList>
            <person name="Barrero R.A."/>
            <person name="Guerrero F.D."/>
            <person name="Moolhuijzen P."/>
            <person name="Goolsby J.A."/>
            <person name="Tidwell J."/>
            <person name="Bellgard S.E."/>
            <person name="Bellgard M.I."/>
        </authorList>
    </citation>
    <scope>NUCLEOTIDE SEQUENCE</scope>
    <source>
        <tissue evidence="1">Shoot tissue taken approximately 20 cm above the soil surface</tissue>
    </source>
</reference>
<protein>
    <submittedName>
        <fullName evidence="1">Uncharacterized protein</fullName>
    </submittedName>
</protein>
<dbReference type="EMBL" id="GBRH01256638">
    <property type="protein sequence ID" value="JAD41257.1"/>
    <property type="molecule type" value="Transcribed_RNA"/>
</dbReference>
<reference evidence="1" key="1">
    <citation type="submission" date="2014-09" db="EMBL/GenBank/DDBJ databases">
        <authorList>
            <person name="Magalhaes I.L.F."/>
            <person name="Oliveira U."/>
            <person name="Santos F.R."/>
            <person name="Vidigal T.H.D.A."/>
            <person name="Brescovit A.D."/>
            <person name="Santos A.J."/>
        </authorList>
    </citation>
    <scope>NUCLEOTIDE SEQUENCE</scope>
    <source>
        <tissue evidence="1">Shoot tissue taken approximately 20 cm above the soil surface</tissue>
    </source>
</reference>
<name>A0A0A9A2H5_ARUDO</name>
<proteinExistence type="predicted"/>
<dbReference type="AlphaFoldDB" id="A0A0A9A2H5"/>